<keyword evidence="2" id="KW-1185">Reference proteome</keyword>
<name>A0AAD5MY07_PARTN</name>
<sequence>MLATSRQRPETFAWSPPGIEFKGAVAAEYAHYFDPNATNGQSRVGLIAIDDIFSSKPQQTASQSRCTPCDYR</sequence>
<gene>
    <name evidence="1" type="ORF">KIN20_013371</name>
</gene>
<evidence type="ECO:0000313" key="1">
    <source>
        <dbReference type="EMBL" id="KAJ1355819.1"/>
    </source>
</evidence>
<organism evidence="1 2">
    <name type="scientific">Parelaphostrongylus tenuis</name>
    <name type="common">Meningeal worm</name>
    <dbReference type="NCBI Taxonomy" id="148309"/>
    <lineage>
        <taxon>Eukaryota</taxon>
        <taxon>Metazoa</taxon>
        <taxon>Ecdysozoa</taxon>
        <taxon>Nematoda</taxon>
        <taxon>Chromadorea</taxon>
        <taxon>Rhabditida</taxon>
        <taxon>Rhabditina</taxon>
        <taxon>Rhabditomorpha</taxon>
        <taxon>Strongyloidea</taxon>
        <taxon>Metastrongylidae</taxon>
        <taxon>Parelaphostrongylus</taxon>
    </lineage>
</organism>
<evidence type="ECO:0000313" key="2">
    <source>
        <dbReference type="Proteomes" id="UP001196413"/>
    </source>
</evidence>
<dbReference type="Proteomes" id="UP001196413">
    <property type="component" value="Unassembled WGS sequence"/>
</dbReference>
<dbReference type="AlphaFoldDB" id="A0AAD5MY07"/>
<comment type="caution">
    <text evidence="1">The sequence shown here is derived from an EMBL/GenBank/DDBJ whole genome shotgun (WGS) entry which is preliminary data.</text>
</comment>
<reference evidence="1" key="1">
    <citation type="submission" date="2021-06" db="EMBL/GenBank/DDBJ databases">
        <title>Parelaphostrongylus tenuis whole genome reference sequence.</title>
        <authorList>
            <person name="Garwood T.J."/>
            <person name="Larsen P.A."/>
            <person name="Fountain-Jones N.M."/>
            <person name="Garbe J.R."/>
            <person name="Macchietto M.G."/>
            <person name="Kania S.A."/>
            <person name="Gerhold R.W."/>
            <person name="Richards J.E."/>
            <person name="Wolf T.M."/>
        </authorList>
    </citation>
    <scope>NUCLEOTIDE SEQUENCE</scope>
    <source>
        <strain evidence="1">MNPRO001-30</strain>
        <tissue evidence="1">Meninges</tissue>
    </source>
</reference>
<accession>A0AAD5MY07</accession>
<proteinExistence type="predicted"/>
<protein>
    <submittedName>
        <fullName evidence="1">Uncharacterized protein</fullName>
    </submittedName>
</protein>
<dbReference type="EMBL" id="JAHQIW010002614">
    <property type="protein sequence ID" value="KAJ1355819.1"/>
    <property type="molecule type" value="Genomic_DNA"/>
</dbReference>